<protein>
    <submittedName>
        <fullName evidence="4">Galactose mutarotase-like protein</fullName>
    </submittedName>
</protein>
<dbReference type="InterPro" id="IPR047215">
    <property type="entry name" value="Galactose_mutarotase-like"/>
</dbReference>
<gene>
    <name evidence="4" type="ORF">EJ05DRAFT_473473</name>
</gene>
<dbReference type="SUPFAM" id="SSF74650">
    <property type="entry name" value="Galactose mutarotase-like"/>
    <property type="match status" value="1"/>
</dbReference>
<dbReference type="Proteomes" id="UP000799437">
    <property type="component" value="Unassembled WGS sequence"/>
</dbReference>
<dbReference type="Gene3D" id="2.70.98.10">
    <property type="match status" value="1"/>
</dbReference>
<dbReference type="GO" id="GO:0030246">
    <property type="term" value="F:carbohydrate binding"/>
    <property type="evidence" value="ECO:0007669"/>
    <property type="project" value="InterPro"/>
</dbReference>
<accession>A0A6A6WFF1</accession>
<evidence type="ECO:0000256" key="2">
    <source>
        <dbReference type="ARBA" id="ARBA00023235"/>
    </source>
</evidence>
<organism evidence="4 5">
    <name type="scientific">Pseudovirgaria hyperparasitica</name>
    <dbReference type="NCBI Taxonomy" id="470096"/>
    <lineage>
        <taxon>Eukaryota</taxon>
        <taxon>Fungi</taxon>
        <taxon>Dikarya</taxon>
        <taxon>Ascomycota</taxon>
        <taxon>Pezizomycotina</taxon>
        <taxon>Dothideomycetes</taxon>
        <taxon>Dothideomycetes incertae sedis</taxon>
        <taxon>Acrospermales</taxon>
        <taxon>Acrospermaceae</taxon>
        <taxon>Pseudovirgaria</taxon>
    </lineage>
</organism>
<dbReference type="GO" id="GO:0006006">
    <property type="term" value="P:glucose metabolic process"/>
    <property type="evidence" value="ECO:0007669"/>
    <property type="project" value="TreeGrafter"/>
</dbReference>
<dbReference type="Pfam" id="PF01263">
    <property type="entry name" value="Aldose_epim"/>
    <property type="match status" value="1"/>
</dbReference>
<keyword evidence="3" id="KW-0119">Carbohydrate metabolism</keyword>
<dbReference type="PANTHER" id="PTHR10091">
    <property type="entry name" value="ALDOSE-1-EPIMERASE"/>
    <property type="match status" value="1"/>
</dbReference>
<dbReference type="GeneID" id="54484463"/>
<dbReference type="CDD" id="cd09019">
    <property type="entry name" value="galactose_mutarotase_like"/>
    <property type="match status" value="1"/>
</dbReference>
<dbReference type="EMBL" id="ML996567">
    <property type="protein sequence ID" value="KAF2760889.1"/>
    <property type="molecule type" value="Genomic_DNA"/>
</dbReference>
<dbReference type="AlphaFoldDB" id="A0A6A6WFF1"/>
<reference evidence="4" key="1">
    <citation type="journal article" date="2020" name="Stud. Mycol.">
        <title>101 Dothideomycetes genomes: a test case for predicting lifestyles and emergence of pathogens.</title>
        <authorList>
            <person name="Haridas S."/>
            <person name="Albert R."/>
            <person name="Binder M."/>
            <person name="Bloem J."/>
            <person name="Labutti K."/>
            <person name="Salamov A."/>
            <person name="Andreopoulos B."/>
            <person name="Baker S."/>
            <person name="Barry K."/>
            <person name="Bills G."/>
            <person name="Bluhm B."/>
            <person name="Cannon C."/>
            <person name="Castanera R."/>
            <person name="Culley D."/>
            <person name="Daum C."/>
            <person name="Ezra D."/>
            <person name="Gonzalez J."/>
            <person name="Henrissat B."/>
            <person name="Kuo A."/>
            <person name="Liang C."/>
            <person name="Lipzen A."/>
            <person name="Lutzoni F."/>
            <person name="Magnuson J."/>
            <person name="Mondo S."/>
            <person name="Nolan M."/>
            <person name="Ohm R."/>
            <person name="Pangilinan J."/>
            <person name="Park H.-J."/>
            <person name="Ramirez L."/>
            <person name="Alfaro M."/>
            <person name="Sun H."/>
            <person name="Tritt A."/>
            <person name="Yoshinaga Y."/>
            <person name="Zwiers L.-H."/>
            <person name="Turgeon B."/>
            <person name="Goodwin S."/>
            <person name="Spatafora J."/>
            <person name="Crous P."/>
            <person name="Grigoriev I."/>
        </authorList>
    </citation>
    <scope>NUCLEOTIDE SEQUENCE</scope>
    <source>
        <strain evidence="4">CBS 121739</strain>
    </source>
</reference>
<keyword evidence="5" id="KW-1185">Reference proteome</keyword>
<keyword evidence="2" id="KW-0413">Isomerase</keyword>
<evidence type="ECO:0000256" key="3">
    <source>
        <dbReference type="ARBA" id="ARBA00023277"/>
    </source>
</evidence>
<dbReference type="OrthoDB" id="274691at2759"/>
<dbReference type="PANTHER" id="PTHR10091:SF0">
    <property type="entry name" value="GALACTOSE MUTAROTASE"/>
    <property type="match status" value="1"/>
</dbReference>
<comment type="similarity">
    <text evidence="1">Belongs to the aldose epimerase family.</text>
</comment>
<dbReference type="InterPro" id="IPR014718">
    <property type="entry name" value="GH-type_carb-bd"/>
</dbReference>
<dbReference type="GO" id="GO:0004034">
    <property type="term" value="F:aldose 1-epimerase activity"/>
    <property type="evidence" value="ECO:0007669"/>
    <property type="project" value="TreeGrafter"/>
</dbReference>
<dbReference type="GO" id="GO:0033499">
    <property type="term" value="P:galactose catabolic process via UDP-galactose, Leloir pathway"/>
    <property type="evidence" value="ECO:0007669"/>
    <property type="project" value="TreeGrafter"/>
</dbReference>
<dbReference type="RefSeq" id="XP_033603340.1">
    <property type="nucleotide sequence ID" value="XM_033743409.1"/>
</dbReference>
<name>A0A6A6WFF1_9PEZI</name>
<evidence type="ECO:0000256" key="1">
    <source>
        <dbReference type="ARBA" id="ARBA00006206"/>
    </source>
</evidence>
<evidence type="ECO:0000313" key="4">
    <source>
        <dbReference type="EMBL" id="KAF2760889.1"/>
    </source>
</evidence>
<proteinExistence type="inferred from homology"/>
<dbReference type="InterPro" id="IPR011013">
    <property type="entry name" value="Gal_mutarotase_sf_dom"/>
</dbReference>
<evidence type="ECO:0000313" key="5">
    <source>
        <dbReference type="Proteomes" id="UP000799437"/>
    </source>
</evidence>
<sequence>MTSPLPSVSFLPLGAIIKSIEVNGKNIVQGFPTSADYVAHNSPYFGETIGRIANRISSARVNHLNSQSYQLSANNGSNSLHGGVKGWGKRDWKAENTKRASIDGTERDAVLFTLTSKHEEEGFPGTVEAKVWYMPHITKEDGVDKTILEMEYEAQLIGDEVGETAVGMTNHSYFNLAQAPDISGTEVTLSTIHYQKVDDGGIPTGPIIEYPGLAKDKTFTLGSEKPDIDDCFISNLDPSSIPLDTRPQPLDLKASFYHPSSRIHLEVLSTEPAFQFYTGKYIDVPAVPGQPARGKRSGFCVEPSRYVNAVNVDEHKSMVILRQGERYGTRIVYRTWES</sequence>
<dbReference type="InterPro" id="IPR008183">
    <property type="entry name" value="Aldose_1/G6P_1-epimerase"/>
</dbReference>